<evidence type="ECO:0000313" key="7">
    <source>
        <dbReference type="EMBL" id="PLS02271.1"/>
    </source>
</evidence>
<evidence type="ECO:0000256" key="5">
    <source>
        <dbReference type="ARBA" id="ARBA00023136"/>
    </source>
</evidence>
<evidence type="ECO:0000313" key="8">
    <source>
        <dbReference type="Proteomes" id="UP000234950"/>
    </source>
</evidence>
<gene>
    <name evidence="7" type="ORF">CVD27_20610</name>
</gene>
<evidence type="ECO:0000256" key="1">
    <source>
        <dbReference type="ARBA" id="ARBA00004141"/>
    </source>
</evidence>
<dbReference type="PANTHER" id="PTHR30238:SF4">
    <property type="entry name" value="SLL1022 PROTEIN"/>
    <property type="match status" value="1"/>
</dbReference>
<dbReference type="RefSeq" id="WP_101650000.1">
    <property type="nucleotide sequence ID" value="NZ_PGVE01000077.1"/>
</dbReference>
<keyword evidence="8" id="KW-1185">Reference proteome</keyword>
<accession>A0A2N5H9S8</accession>
<dbReference type="InterPro" id="IPR022301">
    <property type="entry name" value="Integral_membrane_YjbE"/>
</dbReference>
<dbReference type="Proteomes" id="UP000234950">
    <property type="component" value="Unassembled WGS sequence"/>
</dbReference>
<feature type="transmembrane region" description="Helical" evidence="6">
    <location>
        <begin position="42"/>
        <end position="63"/>
    </location>
</feature>
<sequence>METEVILIILKIIMIDIILSGDNAVVIAMATRSLPKDLQNKAIFAGTAFAVIARIILAAVVLMIMGIPYIHVIAGILLAYIAWGVLDQGKEEDTHIKSYNTIWKAVVTIAVADLTMSLDNVVAVAGAAGGHMGLLIAGIAISIPLMIIGSKFLVYLMDKYPIIIYIGAGILTWTAGEMILKDKSLNRLVDLPHGAMSYAILAIVTIMLLLAGYVKNQKNARKVKDRQAA</sequence>
<feature type="transmembrane region" description="Helical" evidence="6">
    <location>
        <begin position="195"/>
        <end position="214"/>
    </location>
</feature>
<keyword evidence="3 6" id="KW-0812">Transmembrane</keyword>
<evidence type="ECO:0000256" key="6">
    <source>
        <dbReference type="SAM" id="Phobius"/>
    </source>
</evidence>
<dbReference type="EMBL" id="PGVE01000077">
    <property type="protein sequence ID" value="PLS02271.1"/>
    <property type="molecule type" value="Genomic_DNA"/>
</dbReference>
<comment type="subcellular location">
    <subcellularLocation>
        <location evidence="1">Membrane</location>
        <topology evidence="1">Multi-pass membrane protein</topology>
    </subcellularLocation>
</comment>
<dbReference type="PANTHER" id="PTHR30238">
    <property type="entry name" value="MEMBRANE BOUND PREDICTED REDOX MODULATOR"/>
    <property type="match status" value="1"/>
</dbReference>
<protein>
    <recommendedName>
        <fullName evidence="9">Tellurium resistance protein TerC</fullName>
    </recommendedName>
</protein>
<feature type="transmembrane region" description="Helical" evidence="6">
    <location>
        <begin position="6"/>
        <end position="30"/>
    </location>
</feature>
<evidence type="ECO:0008006" key="9">
    <source>
        <dbReference type="Google" id="ProtNLM"/>
    </source>
</evidence>
<dbReference type="GO" id="GO:0016020">
    <property type="term" value="C:membrane"/>
    <property type="evidence" value="ECO:0007669"/>
    <property type="project" value="UniProtKB-SubCell"/>
</dbReference>
<dbReference type="AlphaFoldDB" id="A0A2N5H9S8"/>
<reference evidence="7 8" key="1">
    <citation type="submission" date="2017-11" db="EMBL/GenBank/DDBJ databases">
        <title>Comparitive Functional Genomics of Dry Heat Resistant strains isolated from the Viking Spacecraft.</title>
        <authorList>
            <person name="Seuylemezian A."/>
            <person name="Cooper K."/>
            <person name="Vaishampayan P."/>
        </authorList>
    </citation>
    <scope>NUCLEOTIDE SEQUENCE [LARGE SCALE GENOMIC DNA]</scope>
    <source>
        <strain evidence="7 8">V32-6</strain>
    </source>
</reference>
<comment type="caution">
    <text evidence="7">The sequence shown here is derived from an EMBL/GenBank/DDBJ whole genome shotgun (WGS) entry which is preliminary data.</text>
</comment>
<proteinExistence type="inferred from homology"/>
<evidence type="ECO:0000256" key="4">
    <source>
        <dbReference type="ARBA" id="ARBA00022989"/>
    </source>
</evidence>
<name>A0A2N5H9S8_9BACI</name>
<dbReference type="OrthoDB" id="5295733at2"/>
<keyword evidence="4 6" id="KW-1133">Transmembrane helix</keyword>
<feature type="transmembrane region" description="Helical" evidence="6">
    <location>
        <begin position="162"/>
        <end position="180"/>
    </location>
</feature>
<keyword evidence="5 6" id="KW-0472">Membrane</keyword>
<feature type="transmembrane region" description="Helical" evidence="6">
    <location>
        <begin position="134"/>
        <end position="155"/>
    </location>
</feature>
<feature type="transmembrane region" description="Helical" evidence="6">
    <location>
        <begin position="69"/>
        <end position="86"/>
    </location>
</feature>
<comment type="similarity">
    <text evidence="2">Belongs to the TerC family.</text>
</comment>
<organism evidence="7 8">
    <name type="scientific">Neobacillus cucumis</name>
    <dbReference type="NCBI Taxonomy" id="1740721"/>
    <lineage>
        <taxon>Bacteria</taxon>
        <taxon>Bacillati</taxon>
        <taxon>Bacillota</taxon>
        <taxon>Bacilli</taxon>
        <taxon>Bacillales</taxon>
        <taxon>Bacillaceae</taxon>
        <taxon>Neobacillus</taxon>
    </lineage>
</organism>
<evidence type="ECO:0000256" key="2">
    <source>
        <dbReference type="ARBA" id="ARBA00007511"/>
    </source>
</evidence>
<dbReference type="Pfam" id="PF03741">
    <property type="entry name" value="TerC"/>
    <property type="match status" value="1"/>
</dbReference>
<evidence type="ECO:0000256" key="3">
    <source>
        <dbReference type="ARBA" id="ARBA00022692"/>
    </source>
</evidence>
<dbReference type="NCBIfam" id="TIGR03717">
    <property type="entry name" value="R_switched_YjbE"/>
    <property type="match status" value="1"/>
</dbReference>
<dbReference type="InterPro" id="IPR005496">
    <property type="entry name" value="Integral_membrane_TerC"/>
</dbReference>